<keyword evidence="13" id="KW-1185">Reference proteome</keyword>
<feature type="region of interest" description="Disordered" evidence="9">
    <location>
        <begin position="1"/>
        <end position="31"/>
    </location>
</feature>
<dbReference type="GO" id="GO:0051301">
    <property type="term" value="P:cell division"/>
    <property type="evidence" value="ECO:0007669"/>
    <property type="project" value="UniProtKB-KW"/>
</dbReference>
<keyword evidence="4" id="KW-0132">Cell division</keyword>
<proteinExistence type="inferred from homology"/>
<evidence type="ECO:0000256" key="1">
    <source>
        <dbReference type="ARBA" id="ARBA00004123"/>
    </source>
</evidence>
<dbReference type="Pfam" id="PF00134">
    <property type="entry name" value="Cyclin_N"/>
    <property type="match status" value="1"/>
</dbReference>
<evidence type="ECO:0000313" key="12">
    <source>
        <dbReference type="EMBL" id="KAG2469571.1"/>
    </source>
</evidence>
<feature type="domain" description="Cyclin C-terminal" evidence="11">
    <location>
        <begin position="391"/>
        <end position="516"/>
    </location>
</feature>
<evidence type="ECO:0000256" key="2">
    <source>
        <dbReference type="ARBA" id="ARBA00007143"/>
    </source>
</evidence>
<gene>
    <name evidence="12" type="primary">Ccne1_0</name>
    <name evidence="12" type="ORF">GTO96_0022633</name>
</gene>
<organism evidence="12 13">
    <name type="scientific">Polypterus senegalus</name>
    <name type="common">Senegal bichir</name>
    <dbReference type="NCBI Taxonomy" id="55291"/>
    <lineage>
        <taxon>Eukaryota</taxon>
        <taxon>Metazoa</taxon>
        <taxon>Chordata</taxon>
        <taxon>Craniata</taxon>
        <taxon>Vertebrata</taxon>
        <taxon>Euteleostomi</taxon>
        <taxon>Actinopterygii</taxon>
        <taxon>Polypteriformes</taxon>
        <taxon>Polypteridae</taxon>
        <taxon>Polypterus</taxon>
    </lineage>
</organism>
<dbReference type="Gene3D" id="1.10.472.10">
    <property type="entry name" value="Cyclin-like"/>
    <property type="match status" value="2"/>
</dbReference>
<dbReference type="InterPro" id="IPR048258">
    <property type="entry name" value="Cyclins_cyclin-box"/>
</dbReference>
<dbReference type="EMBL" id="JAATIS010000147">
    <property type="protein sequence ID" value="KAG2469571.1"/>
    <property type="molecule type" value="Genomic_DNA"/>
</dbReference>
<dbReference type="InterPro" id="IPR036915">
    <property type="entry name" value="Cyclin-like_sf"/>
</dbReference>
<evidence type="ECO:0000256" key="4">
    <source>
        <dbReference type="ARBA" id="ARBA00022618"/>
    </source>
</evidence>
<dbReference type="GO" id="GO:0005634">
    <property type="term" value="C:nucleus"/>
    <property type="evidence" value="ECO:0007669"/>
    <property type="project" value="UniProtKB-SubCell"/>
</dbReference>
<feature type="non-terminal residue" evidence="12">
    <location>
        <position position="558"/>
    </location>
</feature>
<evidence type="ECO:0000256" key="6">
    <source>
        <dbReference type="ARBA" id="ARBA00023242"/>
    </source>
</evidence>
<dbReference type="SMART" id="SM00385">
    <property type="entry name" value="CYCLIN"/>
    <property type="match status" value="1"/>
</dbReference>
<dbReference type="Proteomes" id="UP000886611">
    <property type="component" value="Unassembled WGS sequence"/>
</dbReference>
<dbReference type="InterPro" id="IPR039361">
    <property type="entry name" value="Cyclin"/>
</dbReference>
<evidence type="ECO:0000256" key="5">
    <source>
        <dbReference type="ARBA" id="ARBA00023127"/>
    </source>
</evidence>
<dbReference type="SUPFAM" id="SSF47954">
    <property type="entry name" value="Cyclin-like"/>
    <property type="match status" value="2"/>
</dbReference>
<evidence type="ECO:0000259" key="10">
    <source>
        <dbReference type="SMART" id="SM00385"/>
    </source>
</evidence>
<comment type="subcellular location">
    <subcellularLocation>
        <location evidence="1">Nucleus</location>
    </subcellularLocation>
</comment>
<evidence type="ECO:0000313" key="13">
    <source>
        <dbReference type="Proteomes" id="UP000886611"/>
    </source>
</evidence>
<dbReference type="FunFam" id="1.10.472.10:FF:000024">
    <property type="entry name" value="G1/S-specific cyclin-E1"/>
    <property type="match status" value="1"/>
</dbReference>
<dbReference type="InterPro" id="IPR013763">
    <property type="entry name" value="Cyclin-like_dom"/>
</dbReference>
<accession>A0A8X8BVP2</accession>
<feature type="region of interest" description="Disordered" evidence="9">
    <location>
        <begin position="537"/>
        <end position="558"/>
    </location>
</feature>
<feature type="domain" description="Cyclin-like" evidence="10">
    <location>
        <begin position="297"/>
        <end position="382"/>
    </location>
</feature>
<dbReference type="Pfam" id="PF02984">
    <property type="entry name" value="Cyclin_C"/>
    <property type="match status" value="1"/>
</dbReference>
<evidence type="ECO:0000256" key="7">
    <source>
        <dbReference type="ARBA" id="ARBA00023306"/>
    </source>
</evidence>
<keyword evidence="5 8" id="KW-0195">Cyclin</keyword>
<reference evidence="12 13" key="1">
    <citation type="journal article" date="2021" name="Cell">
        <title>Tracing the genetic footprints of vertebrate landing in non-teleost ray-finned fishes.</title>
        <authorList>
            <person name="Bi X."/>
            <person name="Wang K."/>
            <person name="Yang L."/>
            <person name="Pan H."/>
            <person name="Jiang H."/>
            <person name="Wei Q."/>
            <person name="Fang M."/>
            <person name="Yu H."/>
            <person name="Zhu C."/>
            <person name="Cai Y."/>
            <person name="He Y."/>
            <person name="Gan X."/>
            <person name="Zeng H."/>
            <person name="Yu D."/>
            <person name="Zhu Y."/>
            <person name="Jiang H."/>
            <person name="Qiu Q."/>
            <person name="Yang H."/>
            <person name="Zhang Y.E."/>
            <person name="Wang W."/>
            <person name="Zhu M."/>
            <person name="He S."/>
            <person name="Zhang G."/>
        </authorList>
    </citation>
    <scope>NUCLEOTIDE SEQUENCE [LARGE SCALE GENOMIC DNA]</scope>
    <source>
        <strain evidence="12">Bchr_013</strain>
    </source>
</reference>
<keyword evidence="7" id="KW-0131">Cell cycle</keyword>
<comment type="similarity">
    <text evidence="2">Belongs to the cyclin family. Cyclin E subfamily.</text>
</comment>
<comment type="caution">
    <text evidence="12">The sequence shown here is derived from an EMBL/GenBank/DDBJ whole genome shotgun (WGS) entry which is preliminary data.</text>
</comment>
<name>A0A8X8BVP2_POLSE</name>
<sequence>MEPAAEDFSRQVGGCRRGAGARSIGDRRARDECPGCASGPLFLYFTGRSPGGAEADADGTCPPGAAARAGVLHAGRPTVTPLGGTAGARAAQTTGGRLRWRGCRRQMSQGAVLDPGDIVGPSLGACCPFGLCRSDPRVLASGGALWPPGHGLRAWKPFPVGAVVTARRRPDAGLSRAVAGWGWSPAGTPWRTGGGECLLQTEWGVRPVRTLRIISMHVFLFCFFLVLSKKIRRRQNVKPAKSVHHGQGKEKLMLLFWADKDDVWNNLMKKEKTYLRDRHFLERHPLLQPKMRAILLDWLMEVCEVYRLHRETFYLAQDYFDRFMATQKNVVKTRLQLIGITALFVAAKLEEIYPPKLNQFAYVTDGACTEDEILEMELIMMKELKWSLNPLTVMSWLNIYMQVAYLKDETPSDEVLIPQFPQTTFVQISKLIDLCILDVGSLDFSYGVLAASALFHFSSLELVQKVSGLSWKEIEDSVKWMVPFAMSVKEMGNTKLKCFKGIPVEDSHNIQTHSTLLGWLDKVYEYRESHLDDNRISPVPSGVLTPPQSSEKSELLKS</sequence>
<dbReference type="SMART" id="SM01332">
    <property type="entry name" value="Cyclin_C"/>
    <property type="match status" value="1"/>
</dbReference>
<dbReference type="PROSITE" id="PS00292">
    <property type="entry name" value="CYCLINS"/>
    <property type="match status" value="1"/>
</dbReference>
<keyword evidence="3" id="KW-0597">Phosphoprotein</keyword>
<dbReference type="AlphaFoldDB" id="A0A8X8BVP2"/>
<evidence type="ECO:0000256" key="3">
    <source>
        <dbReference type="ARBA" id="ARBA00022553"/>
    </source>
</evidence>
<protein>
    <submittedName>
        <fullName evidence="12">CCNE1 protein</fullName>
    </submittedName>
</protein>
<feature type="non-terminal residue" evidence="12">
    <location>
        <position position="1"/>
    </location>
</feature>
<evidence type="ECO:0000259" key="11">
    <source>
        <dbReference type="SMART" id="SM01332"/>
    </source>
</evidence>
<evidence type="ECO:0000256" key="8">
    <source>
        <dbReference type="RuleBase" id="RU000383"/>
    </source>
</evidence>
<keyword evidence="6" id="KW-0539">Nucleus</keyword>
<dbReference type="InterPro" id="IPR006671">
    <property type="entry name" value="Cyclin_N"/>
</dbReference>
<evidence type="ECO:0000256" key="9">
    <source>
        <dbReference type="SAM" id="MobiDB-lite"/>
    </source>
</evidence>
<dbReference type="InterPro" id="IPR004367">
    <property type="entry name" value="Cyclin_C-dom"/>
</dbReference>
<dbReference type="PANTHER" id="PTHR10177">
    <property type="entry name" value="CYCLINS"/>
    <property type="match status" value="1"/>
</dbReference>